<dbReference type="GO" id="GO:0051726">
    <property type="term" value="P:regulation of cell cycle"/>
    <property type="evidence" value="ECO:0007669"/>
    <property type="project" value="InterPro"/>
</dbReference>
<dbReference type="Gramene" id="KJB48565">
    <property type="protein sequence ID" value="KJB48565"/>
    <property type="gene ID" value="B456_008G074800"/>
</dbReference>
<evidence type="ECO:0000256" key="3">
    <source>
        <dbReference type="ARBA" id="ARBA00023013"/>
    </source>
</evidence>
<evidence type="ECO:0000313" key="7">
    <source>
        <dbReference type="EMBL" id="KJB48565.1"/>
    </source>
</evidence>
<name>A0A0D2TZ39_GOSRA</name>
<feature type="region of interest" description="Disordered" evidence="5">
    <location>
        <begin position="76"/>
        <end position="116"/>
    </location>
</feature>
<accession>A0A0D2TZ39</accession>
<dbReference type="Gene3D" id="4.10.365.10">
    <property type="entry name" value="p27"/>
    <property type="match status" value="1"/>
</dbReference>
<dbReference type="AlphaFoldDB" id="A0A0D2TZ39"/>
<dbReference type="eggNOG" id="ENOG502RZHP">
    <property type="taxonomic scope" value="Eukaryota"/>
</dbReference>
<dbReference type="InterPro" id="IPR003175">
    <property type="entry name" value="CDI_dom"/>
</dbReference>
<comment type="similarity">
    <text evidence="2">Belongs to the CDI family. ICK/KRP subfamily.</text>
</comment>
<feature type="domain" description="Cyclin-dependent kinase inhibitor" evidence="6">
    <location>
        <begin position="306"/>
        <end position="351"/>
    </location>
</feature>
<feature type="compositionally biased region" description="Polar residues" evidence="5">
    <location>
        <begin position="102"/>
        <end position="116"/>
    </location>
</feature>
<organism evidence="7 8">
    <name type="scientific">Gossypium raimondii</name>
    <name type="common">Peruvian cotton</name>
    <name type="synonym">Gossypium klotzschianum subsp. raimondii</name>
    <dbReference type="NCBI Taxonomy" id="29730"/>
    <lineage>
        <taxon>Eukaryota</taxon>
        <taxon>Viridiplantae</taxon>
        <taxon>Streptophyta</taxon>
        <taxon>Embryophyta</taxon>
        <taxon>Tracheophyta</taxon>
        <taxon>Spermatophyta</taxon>
        <taxon>Magnoliopsida</taxon>
        <taxon>eudicotyledons</taxon>
        <taxon>Gunneridae</taxon>
        <taxon>Pentapetalae</taxon>
        <taxon>rosids</taxon>
        <taxon>malvids</taxon>
        <taxon>Malvales</taxon>
        <taxon>Malvaceae</taxon>
        <taxon>Malvoideae</taxon>
        <taxon>Gossypium</taxon>
    </lineage>
</organism>
<keyword evidence="4" id="KW-0131">Cell cycle</keyword>
<keyword evidence="8" id="KW-1185">Reference proteome</keyword>
<proteinExistence type="inferred from homology"/>
<evidence type="ECO:0000259" key="6">
    <source>
        <dbReference type="Pfam" id="PF02234"/>
    </source>
</evidence>
<dbReference type="Pfam" id="PF02234">
    <property type="entry name" value="CDI"/>
    <property type="match status" value="1"/>
</dbReference>
<dbReference type="PANTHER" id="PTHR46776">
    <property type="entry name" value="CYCLIN-DEPENDENT KINASE INHIBITOR 4-RELATED"/>
    <property type="match status" value="1"/>
</dbReference>
<dbReference type="GO" id="GO:0004861">
    <property type="term" value="F:cyclin-dependent protein serine/threonine kinase inhibitor activity"/>
    <property type="evidence" value="ECO:0007669"/>
    <property type="project" value="InterPro"/>
</dbReference>
<feature type="region of interest" description="Disordered" evidence="5">
    <location>
        <begin position="173"/>
        <end position="201"/>
    </location>
</feature>
<evidence type="ECO:0000256" key="1">
    <source>
        <dbReference type="ARBA" id="ARBA00004642"/>
    </source>
</evidence>
<feature type="compositionally biased region" description="Basic and acidic residues" evidence="5">
    <location>
        <begin position="269"/>
        <end position="284"/>
    </location>
</feature>
<reference evidence="7 8" key="1">
    <citation type="journal article" date="2012" name="Nature">
        <title>Repeated polyploidization of Gossypium genomes and the evolution of spinnable cotton fibres.</title>
        <authorList>
            <person name="Paterson A.H."/>
            <person name="Wendel J.F."/>
            <person name="Gundlach H."/>
            <person name="Guo H."/>
            <person name="Jenkins J."/>
            <person name="Jin D."/>
            <person name="Llewellyn D."/>
            <person name="Showmaker K.C."/>
            <person name="Shu S."/>
            <person name="Udall J."/>
            <person name="Yoo M.J."/>
            <person name="Byers R."/>
            <person name="Chen W."/>
            <person name="Doron-Faigenboim A."/>
            <person name="Duke M.V."/>
            <person name="Gong L."/>
            <person name="Grimwood J."/>
            <person name="Grover C."/>
            <person name="Grupp K."/>
            <person name="Hu G."/>
            <person name="Lee T.H."/>
            <person name="Li J."/>
            <person name="Lin L."/>
            <person name="Liu T."/>
            <person name="Marler B.S."/>
            <person name="Page J.T."/>
            <person name="Roberts A.W."/>
            <person name="Romanel E."/>
            <person name="Sanders W.S."/>
            <person name="Szadkowski E."/>
            <person name="Tan X."/>
            <person name="Tang H."/>
            <person name="Xu C."/>
            <person name="Wang J."/>
            <person name="Wang Z."/>
            <person name="Zhang D."/>
            <person name="Zhang L."/>
            <person name="Ashrafi H."/>
            <person name="Bedon F."/>
            <person name="Bowers J.E."/>
            <person name="Brubaker C.L."/>
            <person name="Chee P.W."/>
            <person name="Das S."/>
            <person name="Gingle A.R."/>
            <person name="Haigler C.H."/>
            <person name="Harker D."/>
            <person name="Hoffmann L.V."/>
            <person name="Hovav R."/>
            <person name="Jones D.C."/>
            <person name="Lemke C."/>
            <person name="Mansoor S."/>
            <person name="ur Rahman M."/>
            <person name="Rainville L.N."/>
            <person name="Rambani A."/>
            <person name="Reddy U.K."/>
            <person name="Rong J.K."/>
            <person name="Saranga Y."/>
            <person name="Scheffler B.E."/>
            <person name="Scheffler J.A."/>
            <person name="Stelly D.M."/>
            <person name="Triplett B.A."/>
            <person name="Van Deynze A."/>
            <person name="Vaslin M.F."/>
            <person name="Waghmare V.N."/>
            <person name="Walford S.A."/>
            <person name="Wright R.J."/>
            <person name="Zaki E.A."/>
            <person name="Zhang T."/>
            <person name="Dennis E.S."/>
            <person name="Mayer K.F."/>
            <person name="Peterson D.G."/>
            <person name="Rokhsar D.S."/>
            <person name="Wang X."/>
            <person name="Schmutz J."/>
        </authorList>
    </citation>
    <scope>NUCLEOTIDE SEQUENCE [LARGE SCALE GENOMIC DNA]</scope>
</reference>
<dbReference type="InterPro" id="IPR044275">
    <property type="entry name" value="KRP"/>
</dbReference>
<gene>
    <name evidence="7" type="ORF">B456_008G074800</name>
</gene>
<dbReference type="EMBL" id="CM001747">
    <property type="protein sequence ID" value="KJB48565.1"/>
    <property type="molecule type" value="Genomic_DNA"/>
</dbReference>
<feature type="compositionally biased region" description="Basic and acidic residues" evidence="5">
    <location>
        <begin position="181"/>
        <end position="192"/>
    </location>
</feature>
<dbReference type="STRING" id="29730.A0A0D2TZ39"/>
<evidence type="ECO:0000256" key="2">
    <source>
        <dbReference type="ARBA" id="ARBA00010274"/>
    </source>
</evidence>
<feature type="region of interest" description="Disordered" evidence="5">
    <location>
        <begin position="247"/>
        <end position="311"/>
    </location>
</feature>
<evidence type="ECO:0000313" key="8">
    <source>
        <dbReference type="Proteomes" id="UP000032304"/>
    </source>
</evidence>
<comment type="subcellular location">
    <subcellularLocation>
        <location evidence="1">Nucleus</location>
        <location evidence="1">Nucleoplasm</location>
    </subcellularLocation>
</comment>
<dbReference type="InterPro" id="IPR044898">
    <property type="entry name" value="CDI_dom_sf"/>
</dbReference>
<dbReference type="GO" id="GO:0005654">
    <property type="term" value="C:nucleoplasm"/>
    <property type="evidence" value="ECO:0007669"/>
    <property type="project" value="UniProtKB-SubCell"/>
</dbReference>
<keyword evidence="3" id="KW-0649">Protein kinase inhibitor</keyword>
<protein>
    <recommendedName>
        <fullName evidence="6">Cyclin-dependent kinase inhibitor domain-containing protein</fullName>
    </recommendedName>
</protein>
<evidence type="ECO:0000256" key="5">
    <source>
        <dbReference type="SAM" id="MobiDB-lite"/>
    </source>
</evidence>
<sequence length="353" mass="39906">MVYAKFCPNNFTIIVVAISLNKICCILSKKSIIGVPLTVDLVISPFMKPKSSSQTESKKPLANTLSFQDIAGAEDKSMATSSPKSSPFNVPSPLSPSPSSSKANKNQKINARNQQKQIISLSLKERGKRKREIKSFYFPILIMRRKCRTIGEIAVMELADVGVQTRAVATTGRVQKKRRRLNDGNKEEERRKVTSSTTSTTSYIQLRSRTILADRHRREGNLCLSLNSDHDDDVSCCSSNIESSDKRIMELPDLEDESVEVETSTHFSSSERETTPLNELRAEPEDLDSTSRPSETNSRRRSTVEKMPTEAELEEFFAPAEKKLQKQFADKYNYDTVQDEPLEGRYEWVRLKP</sequence>
<feature type="compositionally biased region" description="Low complexity" evidence="5">
    <location>
        <begin position="85"/>
        <end position="101"/>
    </location>
</feature>
<dbReference type="Proteomes" id="UP000032304">
    <property type="component" value="Chromosome 8"/>
</dbReference>
<evidence type="ECO:0000256" key="4">
    <source>
        <dbReference type="ARBA" id="ARBA00023306"/>
    </source>
</evidence>